<accession>A0A8K0A7T5</accession>
<dbReference type="SUPFAM" id="SSF56436">
    <property type="entry name" value="C-type lectin-like"/>
    <property type="match status" value="1"/>
</dbReference>
<name>A0A8K0A7T5_BRALA</name>
<dbReference type="InterPro" id="IPR050801">
    <property type="entry name" value="Ca-Dep_Lectins_ImmuneDev"/>
</dbReference>
<protein>
    <submittedName>
        <fullName evidence="1">Hypp4168 protein</fullName>
    </submittedName>
</protein>
<dbReference type="EMBL" id="OV696692">
    <property type="protein sequence ID" value="CAH1269401.1"/>
    <property type="molecule type" value="Genomic_DNA"/>
</dbReference>
<gene>
    <name evidence="1" type="primary">Hypp4168</name>
    <name evidence="1" type="ORF">BLAG_LOCUS22055</name>
</gene>
<dbReference type="InterPro" id="IPR016186">
    <property type="entry name" value="C-type_lectin-like/link_sf"/>
</dbReference>
<sequence length="194" mass="21374">MTASTTQVATTLPTTQVATTLPTAQVATTLPTTQVATTLPTTQVATNLPTTQVATTLPTTQVATTLPTTQVATTLPTTQVATNLPTTQVTTNLPTTIEAECKDGYQLIAYTCIRVYLDEKNYSGAKEACRKDGATLAMPKTKELDSWNPEEPKLPWWNWNRLDWCGQYWSEPTGTPMWDDYPCRFSNRYICQAT</sequence>
<dbReference type="InterPro" id="IPR016187">
    <property type="entry name" value="CTDL_fold"/>
</dbReference>
<reference evidence="1" key="1">
    <citation type="submission" date="2022-01" db="EMBL/GenBank/DDBJ databases">
        <authorList>
            <person name="Braso-Vives M."/>
        </authorList>
    </citation>
    <scope>NUCLEOTIDE SEQUENCE</scope>
</reference>
<dbReference type="PANTHER" id="PTHR22801:SF63">
    <property type="entry name" value="C-TYPE LECTIN DOMAIN-CONTAINING PROTEIN"/>
    <property type="match status" value="1"/>
</dbReference>
<dbReference type="PANTHER" id="PTHR22801">
    <property type="entry name" value="LITHOSTATHINE"/>
    <property type="match status" value="1"/>
</dbReference>
<dbReference type="AlphaFoldDB" id="A0A8K0A7T5"/>
<evidence type="ECO:0000313" key="1">
    <source>
        <dbReference type="EMBL" id="CAH1269401.1"/>
    </source>
</evidence>
<evidence type="ECO:0000313" key="2">
    <source>
        <dbReference type="Proteomes" id="UP000838412"/>
    </source>
</evidence>
<dbReference type="CDD" id="cd00037">
    <property type="entry name" value="CLECT"/>
    <property type="match status" value="1"/>
</dbReference>
<proteinExistence type="predicted"/>
<dbReference type="Gene3D" id="3.10.100.10">
    <property type="entry name" value="Mannose-Binding Protein A, subunit A"/>
    <property type="match status" value="1"/>
</dbReference>
<organism evidence="1 2">
    <name type="scientific">Branchiostoma lanceolatum</name>
    <name type="common">Common lancelet</name>
    <name type="synonym">Amphioxus lanceolatum</name>
    <dbReference type="NCBI Taxonomy" id="7740"/>
    <lineage>
        <taxon>Eukaryota</taxon>
        <taxon>Metazoa</taxon>
        <taxon>Chordata</taxon>
        <taxon>Cephalochordata</taxon>
        <taxon>Leptocardii</taxon>
        <taxon>Amphioxiformes</taxon>
        <taxon>Branchiostomatidae</taxon>
        <taxon>Branchiostoma</taxon>
    </lineage>
</organism>
<dbReference type="Proteomes" id="UP000838412">
    <property type="component" value="Chromosome 7"/>
</dbReference>
<keyword evidence="2" id="KW-1185">Reference proteome</keyword>